<accession>A0ABZ2LQM7</accession>
<dbReference type="Pfam" id="PF11141">
    <property type="entry name" value="DUF2914"/>
    <property type="match status" value="1"/>
</dbReference>
<dbReference type="Proteomes" id="UP001370348">
    <property type="component" value="Chromosome"/>
</dbReference>
<evidence type="ECO:0000256" key="1">
    <source>
        <dbReference type="SAM" id="SignalP"/>
    </source>
</evidence>
<feature type="chain" id="PRO_5046410023" evidence="1">
    <location>
        <begin position="28"/>
        <end position="137"/>
    </location>
</feature>
<feature type="signal peptide" evidence="1">
    <location>
        <begin position="1"/>
        <end position="27"/>
    </location>
</feature>
<proteinExistence type="predicted"/>
<dbReference type="InterPro" id="IPR022606">
    <property type="entry name" value="DUF2914"/>
</dbReference>
<dbReference type="EMBL" id="CP089984">
    <property type="protein sequence ID" value="WXB13219.1"/>
    <property type="molecule type" value="Genomic_DNA"/>
</dbReference>
<dbReference type="RefSeq" id="WP_394822839.1">
    <property type="nucleotide sequence ID" value="NZ_CP089984.1"/>
</dbReference>
<name>A0ABZ2LQM7_9BACT</name>
<keyword evidence="4" id="KW-1185">Reference proteome</keyword>
<keyword evidence="1" id="KW-0732">Signal</keyword>
<gene>
    <name evidence="3" type="ORF">LZC94_35915</name>
</gene>
<protein>
    <submittedName>
        <fullName evidence="3">DUF2914 domain-containing protein</fullName>
    </submittedName>
</protein>
<evidence type="ECO:0000313" key="3">
    <source>
        <dbReference type="EMBL" id="WXB13219.1"/>
    </source>
</evidence>
<evidence type="ECO:0000259" key="2">
    <source>
        <dbReference type="Pfam" id="PF11141"/>
    </source>
</evidence>
<evidence type="ECO:0000313" key="4">
    <source>
        <dbReference type="Proteomes" id="UP001370348"/>
    </source>
</evidence>
<sequence>MKLSHFMLMASLGSLLSLSTTATLAHADEESTVTIVSGQFADHVEGGKPVGDAKSIAAAHKAVYFVDAANTGAPAAITLVWLIDGKEVQRQSLDVGHAAHWRTWGTRRIAGAKSVGVQILDASGKSLKEDTLTFDAT</sequence>
<feature type="domain" description="DUF2914" evidence="2">
    <location>
        <begin position="76"/>
        <end position="129"/>
    </location>
</feature>
<reference evidence="3 4" key="1">
    <citation type="submission" date="2021-12" db="EMBL/GenBank/DDBJ databases">
        <title>Discovery of the Pendulisporaceae a myxobacterial family with distinct sporulation behavior and unique specialized metabolism.</title>
        <authorList>
            <person name="Garcia R."/>
            <person name="Popoff A."/>
            <person name="Bader C.D."/>
            <person name="Loehr J."/>
            <person name="Walesch S."/>
            <person name="Walt C."/>
            <person name="Boldt J."/>
            <person name="Bunk B."/>
            <person name="Haeckl F.J.F.P.J."/>
            <person name="Gunesch A.P."/>
            <person name="Birkelbach J."/>
            <person name="Nuebel U."/>
            <person name="Pietschmann T."/>
            <person name="Bach T."/>
            <person name="Mueller R."/>
        </authorList>
    </citation>
    <scope>NUCLEOTIDE SEQUENCE [LARGE SCALE GENOMIC DNA]</scope>
    <source>
        <strain evidence="3 4">MSr11954</strain>
    </source>
</reference>
<organism evidence="3 4">
    <name type="scientific">Pendulispora albinea</name>
    <dbReference type="NCBI Taxonomy" id="2741071"/>
    <lineage>
        <taxon>Bacteria</taxon>
        <taxon>Pseudomonadati</taxon>
        <taxon>Myxococcota</taxon>
        <taxon>Myxococcia</taxon>
        <taxon>Myxococcales</taxon>
        <taxon>Sorangiineae</taxon>
        <taxon>Pendulisporaceae</taxon>
        <taxon>Pendulispora</taxon>
    </lineage>
</organism>